<keyword evidence="1" id="KW-0732">Signal</keyword>
<keyword evidence="2" id="KW-1015">Disulfide bond</keyword>
<dbReference type="InterPro" id="IPR036426">
    <property type="entry name" value="Bulb-type_lectin_dom_sf"/>
</dbReference>
<dbReference type="Proteomes" id="UP001188597">
    <property type="component" value="Unassembled WGS sequence"/>
</dbReference>
<keyword evidence="3" id="KW-0325">Glycoprotein</keyword>
<dbReference type="SMART" id="SM00473">
    <property type="entry name" value="PAN_AP"/>
    <property type="match status" value="1"/>
</dbReference>
<proteinExistence type="predicted"/>
<keyword evidence="4" id="KW-1133">Transmembrane helix</keyword>
<evidence type="ECO:0000259" key="6">
    <source>
        <dbReference type="PROSITE" id="PS50948"/>
    </source>
</evidence>
<dbReference type="InterPro" id="IPR003609">
    <property type="entry name" value="Pan_app"/>
</dbReference>
<feature type="domain" description="Bulb-type lectin" evidence="5">
    <location>
        <begin position="54"/>
        <end position="174"/>
    </location>
</feature>
<dbReference type="InterPro" id="IPR001480">
    <property type="entry name" value="Bulb-type_lectin_dom"/>
</dbReference>
<organism evidence="7 8">
    <name type="scientific">Escallonia herrerae</name>
    <dbReference type="NCBI Taxonomy" id="1293975"/>
    <lineage>
        <taxon>Eukaryota</taxon>
        <taxon>Viridiplantae</taxon>
        <taxon>Streptophyta</taxon>
        <taxon>Embryophyta</taxon>
        <taxon>Tracheophyta</taxon>
        <taxon>Spermatophyta</taxon>
        <taxon>Magnoliopsida</taxon>
        <taxon>eudicotyledons</taxon>
        <taxon>Gunneridae</taxon>
        <taxon>Pentapetalae</taxon>
        <taxon>asterids</taxon>
        <taxon>campanulids</taxon>
        <taxon>Escalloniales</taxon>
        <taxon>Escalloniaceae</taxon>
        <taxon>Escallonia</taxon>
    </lineage>
</organism>
<name>A0AA88VS30_9ASTE</name>
<dbReference type="CDD" id="cd01098">
    <property type="entry name" value="PAN_AP_plant"/>
    <property type="match status" value="1"/>
</dbReference>
<feature type="transmembrane region" description="Helical" evidence="4">
    <location>
        <begin position="460"/>
        <end position="481"/>
    </location>
</feature>
<dbReference type="PROSITE" id="PS50948">
    <property type="entry name" value="PAN"/>
    <property type="match status" value="1"/>
</dbReference>
<feature type="domain" description="Apple" evidence="6">
    <location>
        <begin position="364"/>
        <end position="448"/>
    </location>
</feature>
<dbReference type="FunFam" id="2.90.10.10:FF:000001">
    <property type="entry name" value="G-type lectin S-receptor-like serine/threonine-protein kinase"/>
    <property type="match status" value="1"/>
</dbReference>
<evidence type="ECO:0000256" key="2">
    <source>
        <dbReference type="ARBA" id="ARBA00023157"/>
    </source>
</evidence>
<evidence type="ECO:0000259" key="5">
    <source>
        <dbReference type="PROSITE" id="PS50927"/>
    </source>
</evidence>
<dbReference type="GO" id="GO:0048544">
    <property type="term" value="P:recognition of pollen"/>
    <property type="evidence" value="ECO:0007669"/>
    <property type="project" value="InterPro"/>
</dbReference>
<comment type="caution">
    <text evidence="7">The sequence shown here is derived from an EMBL/GenBank/DDBJ whole genome shotgun (WGS) entry which is preliminary data.</text>
</comment>
<gene>
    <name evidence="7" type="ORF">RJ639_009083</name>
</gene>
<dbReference type="InterPro" id="IPR000858">
    <property type="entry name" value="S_locus_glycoprot_dom"/>
</dbReference>
<dbReference type="PROSITE" id="PS50927">
    <property type="entry name" value="BULB_LECTIN"/>
    <property type="match status" value="1"/>
</dbReference>
<dbReference type="Pfam" id="PF01453">
    <property type="entry name" value="B_lectin"/>
    <property type="match status" value="1"/>
</dbReference>
<keyword evidence="8" id="KW-1185">Reference proteome</keyword>
<evidence type="ECO:0000256" key="4">
    <source>
        <dbReference type="SAM" id="Phobius"/>
    </source>
</evidence>
<dbReference type="SMART" id="SM00108">
    <property type="entry name" value="B_lectin"/>
    <property type="match status" value="1"/>
</dbReference>
<evidence type="ECO:0000313" key="8">
    <source>
        <dbReference type="Proteomes" id="UP001188597"/>
    </source>
</evidence>
<evidence type="ECO:0000313" key="7">
    <source>
        <dbReference type="EMBL" id="KAK3014361.1"/>
    </source>
</evidence>
<dbReference type="Gene3D" id="2.90.10.10">
    <property type="entry name" value="Bulb-type lectin domain"/>
    <property type="match status" value="1"/>
</dbReference>
<dbReference type="EMBL" id="JAVXUP010001228">
    <property type="protein sequence ID" value="KAK3014361.1"/>
    <property type="molecule type" value="Genomic_DNA"/>
</dbReference>
<evidence type="ECO:0000256" key="1">
    <source>
        <dbReference type="ARBA" id="ARBA00022729"/>
    </source>
</evidence>
<protein>
    <submittedName>
        <fullName evidence="7">Uncharacterized protein</fullName>
    </submittedName>
</protein>
<accession>A0AA88VS30</accession>
<dbReference type="PANTHER" id="PTHR32444">
    <property type="entry name" value="BULB-TYPE LECTIN DOMAIN-CONTAINING PROTEIN"/>
    <property type="match status" value="1"/>
</dbReference>
<dbReference type="PANTHER" id="PTHR32444:SF198">
    <property type="entry name" value="BULB-TYPE LECTIN DOMAIN-CONTAINING PROTEIN"/>
    <property type="match status" value="1"/>
</dbReference>
<reference evidence="7" key="1">
    <citation type="submission" date="2022-12" db="EMBL/GenBank/DDBJ databases">
        <title>Draft genome assemblies for two species of Escallonia (Escalloniales).</title>
        <authorList>
            <person name="Chanderbali A."/>
            <person name="Dervinis C."/>
            <person name="Anghel I."/>
            <person name="Soltis D."/>
            <person name="Soltis P."/>
            <person name="Zapata F."/>
        </authorList>
    </citation>
    <scope>NUCLEOTIDE SEQUENCE</scope>
    <source>
        <strain evidence="7">UCBG64.0493</strain>
        <tissue evidence="7">Leaf</tissue>
    </source>
</reference>
<dbReference type="SUPFAM" id="SSF51110">
    <property type="entry name" value="alpha-D-mannose-specific plant lectins"/>
    <property type="match status" value="1"/>
</dbReference>
<sequence length="539" mass="60558">MTEEVSMKRLTIGFTVPILNQEHLTSYEIKPPMSLLPQFLVLLQFSYLKFCTCTDTLTSSYLIKDHEAIISNNTNFKLGFFSPANSTSRYVGISYNTPVQTAIWVANRDKPLNDTFGTVAISGDGNLAVLDGQQQLIWSSNVLNSMANSSAQLLDSGNLVLLDKSGRTLWQSFERPSDSFLQNMRLAVSNTQEKSLVTSWKSPSNPSVGFYSFGINPPNMPQFVAWNGSNPYWRSGLWNGQIFIGVPNMNSVYSAGFDLIKEDDGSTYLTFSYTNTSTRTYFFLDSEGNLSQRYWYDGKEDWETIWTAIKDECDVYGKCGAFGSCDIQDSRLCSCLEGFEPRNLDEWSRKNWTGGCQRRTLLQCERNTSISNQDKKDGFLKLTTVKLPDFPELSYAQDIDCGSKCLNSCSCVAYAYTNGIGCMQWSGNLIDIAKFGGSGGVDLYVRVAYSELDKKKNMDLIVAITVIIGSISVVLITFFAWKCMGKGKGIVPVKSTCKIRNYDEMICLNQERRIEVICCDMEEGRIVQSIHMKARPRRN</sequence>
<dbReference type="Pfam" id="PF00954">
    <property type="entry name" value="S_locus_glycop"/>
    <property type="match status" value="1"/>
</dbReference>
<keyword evidence="4" id="KW-0472">Membrane</keyword>
<dbReference type="CDD" id="cd00028">
    <property type="entry name" value="B_lectin"/>
    <property type="match status" value="1"/>
</dbReference>
<dbReference type="AlphaFoldDB" id="A0AA88VS30"/>
<dbReference type="Pfam" id="PF08276">
    <property type="entry name" value="PAN_2"/>
    <property type="match status" value="1"/>
</dbReference>
<evidence type="ECO:0000256" key="3">
    <source>
        <dbReference type="ARBA" id="ARBA00023180"/>
    </source>
</evidence>
<keyword evidence="4" id="KW-0812">Transmembrane</keyword>